<dbReference type="InterPro" id="IPR027417">
    <property type="entry name" value="P-loop_NTPase"/>
</dbReference>
<dbReference type="EMBL" id="JAQIZZ010000001">
    <property type="protein sequence ID" value="KAJ5557284.1"/>
    <property type="molecule type" value="Genomic_DNA"/>
</dbReference>
<dbReference type="InterPro" id="IPR031352">
    <property type="entry name" value="SesA"/>
</dbReference>
<dbReference type="PANTHER" id="PTHR46082">
    <property type="entry name" value="ATP/GTP-BINDING PROTEIN-RELATED"/>
    <property type="match status" value="1"/>
</dbReference>
<dbReference type="SUPFAM" id="SSF52540">
    <property type="entry name" value="P-loop containing nucleoside triphosphate hydrolases"/>
    <property type="match status" value="1"/>
</dbReference>
<sequence length="928" mass="104125">MSGLEVLGGISAVISLLDASIKIYDSAQHDIKLSATFEVVRLRLPILLHTLEICKKNLGPRQDAVPGEVCEALENTLDGCDAKASNLRAIFEKIIPGESDTWDKRYFKVLRRLGKGNKVEELMASITEDVQLVVNHDSVQSASARQTLELDNIIKEMKSIESSVPAANTMTFSNGGGAQTNNVNNGSGQQINTNGHVGTQYINSVAFKHKEDYSYREPVKRLISTRNFFFGRGSELREIADILQPRHTSSKQRRLFLAGPGGVGKTQLAIAYAESHRDSYSSAFWLNATTVTTLKDSFRQIASLIFPVQNPEDLESGNIFERVQRWLSDSGNTSWLLIFDNYDDPRQFSINEYFPPASHGAVIMTTRRSDLGQNTLHVKPLQDIADSLAILQSRSKRVNLQSDPFAERLAKRLDGFPLVLATAGVFVQMTGLTFERYLQEYKTHWNIYPNQLITPQEYHDRTLYTTWDITYAHLAAENPYAAKFLKMLAYFDNQSLWYGFFHAGITKNSPEWLCDVVASDVTFHGVMAILAKYSFLEIDGVSGSWSMHNCIHDWTLAMLDEDLDMTYYWYNMDCVYACIVGVDTNTLGYTSFSPLSRHAARLADERLLGNEMISNPKIDRLHKVIRVSLLLLHQFQLDKAEQMYMRALAGYEKALGADHTSTLGTIHNLGILYRDQGKLDKAEQMYMRALAGYEKAFGPDHTSTLRTVHGLGTLYRDQGKLDKAEQMLMRALAGREKALGPDHTSTLTNVHNLGTLSHDQGKLDKAEQMYMRALAGCEKALGPDHKSTLDAVHDLGLLYREQGKLGKAEQMYMRALAGYEKALGPDHTSTLTTVHNLGILYRDQSKLGKAEQMYMRALAGREKSLGPDHTLTLDTAHNLGILYHGQAKLDKAEQMYMRALAGREKTLGPFHPSTQSTADCLMYLRRHS</sequence>
<dbReference type="SUPFAM" id="SSF48452">
    <property type="entry name" value="TPR-like"/>
    <property type="match status" value="2"/>
</dbReference>
<feature type="domain" description="NACHT-NTPase and P-loop NTPases N-terminal" evidence="3">
    <location>
        <begin position="10"/>
        <end position="132"/>
    </location>
</feature>
<dbReference type="InterPro" id="IPR053137">
    <property type="entry name" value="NLR-like"/>
</dbReference>
<protein>
    <submittedName>
        <fullName evidence="4">TPR repeat protein</fullName>
    </submittedName>
</protein>
<evidence type="ECO:0000313" key="4">
    <source>
        <dbReference type="EMBL" id="KAJ5557284.1"/>
    </source>
</evidence>
<feature type="repeat" description="TPR" evidence="1">
    <location>
        <begin position="663"/>
        <end position="696"/>
    </location>
</feature>
<proteinExistence type="predicted"/>
<dbReference type="Gene3D" id="1.25.40.10">
    <property type="entry name" value="Tetratricopeptide repeat domain"/>
    <property type="match status" value="2"/>
</dbReference>
<dbReference type="AlphaFoldDB" id="A0AAD6GJP3"/>
<evidence type="ECO:0000259" key="3">
    <source>
        <dbReference type="Pfam" id="PF17107"/>
    </source>
</evidence>
<comment type="caution">
    <text evidence="4">The sequence shown here is derived from an EMBL/GenBank/DDBJ whole genome shotgun (WGS) entry which is preliminary data.</text>
</comment>
<dbReference type="SMART" id="SM00028">
    <property type="entry name" value="TPR"/>
    <property type="match status" value="5"/>
</dbReference>
<name>A0AAD6GJP3_9EURO</name>
<dbReference type="InterPro" id="IPR011990">
    <property type="entry name" value="TPR-like_helical_dom_sf"/>
</dbReference>
<dbReference type="InterPro" id="IPR002182">
    <property type="entry name" value="NB-ARC"/>
</dbReference>
<dbReference type="Pfam" id="PF17107">
    <property type="entry name" value="SesA"/>
    <property type="match status" value="1"/>
</dbReference>
<keyword evidence="1" id="KW-0802">TPR repeat</keyword>
<feature type="domain" description="NB-ARC" evidence="2">
    <location>
        <begin position="252"/>
        <end position="374"/>
    </location>
</feature>
<accession>A0AAD6GJP3</accession>
<dbReference type="InterPro" id="IPR019734">
    <property type="entry name" value="TPR_rpt"/>
</dbReference>
<organism evidence="4 5">
    <name type="scientific">Penicillium frequentans</name>
    <dbReference type="NCBI Taxonomy" id="3151616"/>
    <lineage>
        <taxon>Eukaryota</taxon>
        <taxon>Fungi</taxon>
        <taxon>Dikarya</taxon>
        <taxon>Ascomycota</taxon>
        <taxon>Pezizomycotina</taxon>
        <taxon>Eurotiomycetes</taxon>
        <taxon>Eurotiomycetidae</taxon>
        <taxon>Eurotiales</taxon>
        <taxon>Aspergillaceae</taxon>
        <taxon>Penicillium</taxon>
    </lineage>
</organism>
<evidence type="ECO:0000259" key="2">
    <source>
        <dbReference type="Pfam" id="PF00931"/>
    </source>
</evidence>
<gene>
    <name evidence="4" type="ORF">N7494_001199</name>
</gene>
<evidence type="ECO:0000313" key="5">
    <source>
        <dbReference type="Proteomes" id="UP001220324"/>
    </source>
</evidence>
<evidence type="ECO:0000256" key="1">
    <source>
        <dbReference type="PROSITE-ProRule" id="PRU00339"/>
    </source>
</evidence>
<dbReference type="Pfam" id="PF13424">
    <property type="entry name" value="TPR_12"/>
    <property type="match status" value="3"/>
</dbReference>
<dbReference type="Proteomes" id="UP001220324">
    <property type="component" value="Unassembled WGS sequence"/>
</dbReference>
<dbReference type="Gene3D" id="3.40.50.300">
    <property type="entry name" value="P-loop containing nucleotide triphosphate hydrolases"/>
    <property type="match status" value="1"/>
</dbReference>
<dbReference type="Pfam" id="PF13374">
    <property type="entry name" value="TPR_10"/>
    <property type="match status" value="1"/>
</dbReference>
<dbReference type="PANTHER" id="PTHR46082:SF6">
    <property type="entry name" value="AAA+ ATPASE DOMAIN-CONTAINING PROTEIN-RELATED"/>
    <property type="match status" value="1"/>
</dbReference>
<dbReference type="Pfam" id="PF00931">
    <property type="entry name" value="NB-ARC"/>
    <property type="match status" value="1"/>
</dbReference>
<dbReference type="PROSITE" id="PS50005">
    <property type="entry name" value="TPR"/>
    <property type="match status" value="1"/>
</dbReference>
<keyword evidence="5" id="KW-1185">Reference proteome</keyword>
<reference evidence="4 5" key="1">
    <citation type="journal article" date="2023" name="IMA Fungus">
        <title>Comparative genomic study of the Penicillium genus elucidates a diverse pangenome and 15 lateral gene transfer events.</title>
        <authorList>
            <person name="Petersen C."/>
            <person name="Sorensen T."/>
            <person name="Nielsen M.R."/>
            <person name="Sondergaard T.E."/>
            <person name="Sorensen J.L."/>
            <person name="Fitzpatrick D.A."/>
            <person name="Frisvad J.C."/>
            <person name="Nielsen K.L."/>
        </authorList>
    </citation>
    <scope>NUCLEOTIDE SEQUENCE [LARGE SCALE GENOMIC DNA]</scope>
    <source>
        <strain evidence="4 5">IBT 35679</strain>
    </source>
</reference>
<dbReference type="GO" id="GO:0043531">
    <property type="term" value="F:ADP binding"/>
    <property type="evidence" value="ECO:0007669"/>
    <property type="project" value="InterPro"/>
</dbReference>